<keyword evidence="3" id="KW-1185">Reference proteome</keyword>
<dbReference type="AlphaFoldDB" id="A0A0B7N053"/>
<gene>
    <name evidence="2" type="primary">PARPA_02096.1 scaffold 2827</name>
</gene>
<name>A0A0B7N053_9FUNG</name>
<dbReference type="Proteomes" id="UP000054107">
    <property type="component" value="Unassembled WGS sequence"/>
</dbReference>
<sequence>MVFAVCERVVVTQDIPKVKVLSGQSISMESRGADSSLRLTFLVSAANYPLMFYFLRYFRGGSSHRVTGTLNVSAYSFDNSNKAFASVRVGVNQVSPIREVDADGRLVGAELADGCVAVNDDSFPTSKEYRKCRFIVMKYVWDNWSNDKLVDGKKDSLREAFSDNLEDLYEDLVDLDLIPNRFNPISVQEVTVKRLKKNNSSSRTARKVAVRVPNPAVRTSDMLSPHLILTELANDEIRFNDRLFSIPPSPPLNQQETANNNEDTNMLLRMSPATSEGSTASNREQMRQFMNRFRGQENSLMSFPQSQREQIIKFQQFIFQRPDGACSVCLKKLYPEERRYRTIDNLDSLNCHRRNFTPLTKVERRSTKYMVCLEHLREMETKFPIYIYPGDVLQETKSLNYRERCAISPIKLMTQITRKSNSKKGVIGHYEVSGAIGVKHNFEFAEMAYVSTLGLYYRRGDPQIINKRKVTAAYEALKNVHPLLRRYELAPLMRSLEKMAQVGLISDWHYSMATPNEENTSKDESHGGIAKATVYGETLKGYTRQSCDDFSDNIAAATGTEYPWEDPVLFANHFRRKWNYFFEKHVLGHFARQIGGIKDYSWVLETQDRGSPHFHVCLWTVKSVEELIPLNLVSCRLYPGEFSNDPLMHRLVLKHQIHRCQESYCKLHITGKCRFGYPKDAAPRTEFVEDFCIYERTVADMNVNAYNPYLLACWRANMDIQYNKGEAAVRYLAKYMAKNESDAVFEIINKGSSGNYRIRNEKTTKEHFKSRIVGAVEAIYDIMGWHKHQTSRGVTFIQTNLPGDERRLIKPNIKEIDRNDHKIFTRTHVEKYEQRTGGRDLNISQFYCFYRELTPSPEGDRSNGGLFQRDFYPEPLPLYIFSERTRYGLRKKQAFWRTFPQSEVNGEKYYYQQIVLNKVIFGSTFIIEKGSFPLWRDYFEFLVSLGPANGGISVNRSYNINNLADISDFERGIEVTQSELSVMYSNANDSQKSIFNRVNIELINNSVTFVSGAAGT</sequence>
<accession>A0A0B7N053</accession>
<dbReference type="Pfam" id="PF14214">
    <property type="entry name" value="Helitron_like_N"/>
    <property type="match status" value="1"/>
</dbReference>
<reference evidence="2 3" key="1">
    <citation type="submission" date="2014-09" db="EMBL/GenBank/DDBJ databases">
        <authorList>
            <person name="Ellenberger Sabrina"/>
        </authorList>
    </citation>
    <scope>NUCLEOTIDE SEQUENCE [LARGE SCALE GENOMIC DNA]</scope>
    <source>
        <strain evidence="2 3">CBS 412.66</strain>
    </source>
</reference>
<dbReference type="OrthoDB" id="2449559at2759"/>
<dbReference type="STRING" id="35722.A0A0B7N053"/>
<evidence type="ECO:0000313" key="3">
    <source>
        <dbReference type="Proteomes" id="UP000054107"/>
    </source>
</evidence>
<organism evidence="2 3">
    <name type="scientific">Parasitella parasitica</name>
    <dbReference type="NCBI Taxonomy" id="35722"/>
    <lineage>
        <taxon>Eukaryota</taxon>
        <taxon>Fungi</taxon>
        <taxon>Fungi incertae sedis</taxon>
        <taxon>Mucoromycota</taxon>
        <taxon>Mucoromycotina</taxon>
        <taxon>Mucoromycetes</taxon>
        <taxon>Mucorales</taxon>
        <taxon>Mucorineae</taxon>
        <taxon>Mucoraceae</taxon>
        <taxon>Parasitella</taxon>
    </lineage>
</organism>
<dbReference type="EMBL" id="LN720115">
    <property type="protein sequence ID" value="CEP08738.1"/>
    <property type="molecule type" value="Genomic_DNA"/>
</dbReference>
<proteinExistence type="predicted"/>
<dbReference type="PANTHER" id="PTHR47642:SF7">
    <property type="entry name" value="ATP-DEPENDENT DNA HELICASE PIF1"/>
    <property type="match status" value="1"/>
</dbReference>
<evidence type="ECO:0000313" key="2">
    <source>
        <dbReference type="EMBL" id="CEP08738.1"/>
    </source>
</evidence>
<feature type="domain" description="Helitron helicase-like" evidence="1">
    <location>
        <begin position="546"/>
        <end position="616"/>
    </location>
</feature>
<dbReference type="InterPro" id="IPR051055">
    <property type="entry name" value="PIF1_helicase"/>
</dbReference>
<dbReference type="PANTHER" id="PTHR47642">
    <property type="entry name" value="ATP-DEPENDENT DNA HELICASE"/>
    <property type="match status" value="1"/>
</dbReference>
<protein>
    <recommendedName>
        <fullName evidence="1">Helitron helicase-like domain-containing protein</fullName>
    </recommendedName>
</protein>
<dbReference type="InterPro" id="IPR025476">
    <property type="entry name" value="Helitron_helicase-like"/>
</dbReference>
<evidence type="ECO:0000259" key="1">
    <source>
        <dbReference type="Pfam" id="PF14214"/>
    </source>
</evidence>